<dbReference type="Pfam" id="PF12930">
    <property type="entry name" value="DUF3836"/>
    <property type="match status" value="1"/>
</dbReference>
<evidence type="ECO:0000256" key="1">
    <source>
        <dbReference type="SAM" id="SignalP"/>
    </source>
</evidence>
<dbReference type="InterPro" id="IPR024339">
    <property type="entry name" value="DUF3836"/>
</dbReference>
<dbReference type="EMBL" id="QROI01000001">
    <property type="protein sequence ID" value="RHL20092.1"/>
    <property type="molecule type" value="Genomic_DNA"/>
</dbReference>
<dbReference type="RefSeq" id="WP_117671016.1">
    <property type="nucleotide sequence ID" value="NZ_CABOGR010000005.1"/>
</dbReference>
<dbReference type="Gene3D" id="2.40.128.720">
    <property type="match status" value="1"/>
</dbReference>
<feature type="signal peptide" evidence="1">
    <location>
        <begin position="1"/>
        <end position="28"/>
    </location>
</feature>
<accession>A0A3E4W8U7</accession>
<dbReference type="Proteomes" id="UP000260780">
    <property type="component" value="Unassembled WGS sequence"/>
</dbReference>
<sequence length="106" mass="12179">MKKTFTKKTLVAGIAAALMTLTATNVNAKETFIYGQNQQSLIVSTLNEDGKTLTPKWKYEYQYDTLGTMTEKKAYRWDAEQMTWTPAYLLTWRTEGPTLQKLSENK</sequence>
<dbReference type="AlphaFoldDB" id="A0A3E4W8U7"/>
<evidence type="ECO:0000313" key="2">
    <source>
        <dbReference type="EMBL" id="RGK57339.1"/>
    </source>
</evidence>
<dbReference type="Proteomes" id="UP000284916">
    <property type="component" value="Unassembled WGS sequence"/>
</dbReference>
<name>A0A3E4W8U7_9BACT</name>
<evidence type="ECO:0000313" key="7">
    <source>
        <dbReference type="Proteomes" id="UP000284916"/>
    </source>
</evidence>
<evidence type="ECO:0000313" key="3">
    <source>
        <dbReference type="EMBL" id="RGM38580.1"/>
    </source>
</evidence>
<evidence type="ECO:0000313" key="6">
    <source>
        <dbReference type="Proteomes" id="UP000260862"/>
    </source>
</evidence>
<feature type="chain" id="PRO_5041810607" evidence="1">
    <location>
        <begin position="29"/>
        <end position="106"/>
    </location>
</feature>
<reference evidence="5 6" key="1">
    <citation type="submission" date="2018-08" db="EMBL/GenBank/DDBJ databases">
        <title>A genome reference for cultivated species of the human gut microbiota.</title>
        <authorList>
            <person name="Zou Y."/>
            <person name="Xue W."/>
            <person name="Luo G."/>
        </authorList>
    </citation>
    <scope>NUCLEOTIDE SEQUENCE [LARGE SCALE GENOMIC DNA]</scope>
    <source>
        <strain evidence="4 7">AF39-11</strain>
        <strain evidence="3 5">OM08-14</strain>
        <strain evidence="2 6">TF10-3AC</strain>
    </source>
</reference>
<evidence type="ECO:0000313" key="4">
    <source>
        <dbReference type="EMBL" id="RHL20092.1"/>
    </source>
</evidence>
<protein>
    <submittedName>
        <fullName evidence="3">DUF3836 domain-containing protein</fullName>
    </submittedName>
</protein>
<proteinExistence type="predicted"/>
<dbReference type="EMBL" id="QSQT01000005">
    <property type="protein sequence ID" value="RGK57339.1"/>
    <property type="molecule type" value="Genomic_DNA"/>
</dbReference>
<gene>
    <name evidence="4" type="ORF">DW035_00195</name>
    <name evidence="3" type="ORF">DXC17_10545</name>
    <name evidence="2" type="ORF">DXD04_03730</name>
</gene>
<evidence type="ECO:0000313" key="5">
    <source>
        <dbReference type="Proteomes" id="UP000260780"/>
    </source>
</evidence>
<dbReference type="EMBL" id="QSTF01000027">
    <property type="protein sequence ID" value="RGM38580.1"/>
    <property type="molecule type" value="Genomic_DNA"/>
</dbReference>
<dbReference type="Proteomes" id="UP000260862">
    <property type="component" value="Unassembled WGS sequence"/>
</dbReference>
<keyword evidence="1" id="KW-0732">Signal</keyword>
<comment type="caution">
    <text evidence="3">The sequence shown here is derived from an EMBL/GenBank/DDBJ whole genome shotgun (WGS) entry which is preliminary data.</text>
</comment>
<keyword evidence="6" id="KW-1185">Reference proteome</keyword>
<organism evidence="3 5">
    <name type="scientific">Phocaeicola plebeius</name>
    <dbReference type="NCBI Taxonomy" id="310297"/>
    <lineage>
        <taxon>Bacteria</taxon>
        <taxon>Pseudomonadati</taxon>
        <taxon>Bacteroidota</taxon>
        <taxon>Bacteroidia</taxon>
        <taxon>Bacteroidales</taxon>
        <taxon>Bacteroidaceae</taxon>
        <taxon>Phocaeicola</taxon>
    </lineage>
</organism>